<dbReference type="Proteomes" id="UP001189429">
    <property type="component" value="Unassembled WGS sequence"/>
</dbReference>
<dbReference type="InterPro" id="IPR001878">
    <property type="entry name" value="Znf_CCHC"/>
</dbReference>
<evidence type="ECO:0000256" key="1">
    <source>
        <dbReference type="PROSITE-ProRule" id="PRU00047"/>
    </source>
</evidence>
<comment type="caution">
    <text evidence="4">The sequence shown here is derived from an EMBL/GenBank/DDBJ whole genome shotgun (WGS) entry which is preliminary data.</text>
</comment>
<dbReference type="InterPro" id="IPR036875">
    <property type="entry name" value="Znf_CCHC_sf"/>
</dbReference>
<feature type="compositionally biased region" description="Acidic residues" evidence="2">
    <location>
        <begin position="1789"/>
        <end position="1807"/>
    </location>
</feature>
<dbReference type="SMART" id="SM00343">
    <property type="entry name" value="ZnF_C2HC"/>
    <property type="match status" value="1"/>
</dbReference>
<keyword evidence="1" id="KW-0863">Zinc-finger</keyword>
<dbReference type="SUPFAM" id="SSF57756">
    <property type="entry name" value="Retrovirus zinc finger-like domains"/>
    <property type="match status" value="1"/>
</dbReference>
<keyword evidence="5" id="KW-1185">Reference proteome</keyword>
<keyword evidence="1" id="KW-0862">Zinc</keyword>
<reference evidence="4" key="1">
    <citation type="submission" date="2023-10" db="EMBL/GenBank/DDBJ databases">
        <authorList>
            <person name="Chen Y."/>
            <person name="Shah S."/>
            <person name="Dougan E. K."/>
            <person name="Thang M."/>
            <person name="Chan C."/>
        </authorList>
    </citation>
    <scope>NUCLEOTIDE SEQUENCE [LARGE SCALE GENOMIC DNA]</scope>
</reference>
<feature type="region of interest" description="Disordered" evidence="2">
    <location>
        <begin position="63"/>
        <end position="174"/>
    </location>
</feature>
<organism evidence="4 5">
    <name type="scientific">Prorocentrum cordatum</name>
    <dbReference type="NCBI Taxonomy" id="2364126"/>
    <lineage>
        <taxon>Eukaryota</taxon>
        <taxon>Sar</taxon>
        <taxon>Alveolata</taxon>
        <taxon>Dinophyceae</taxon>
        <taxon>Prorocentrales</taxon>
        <taxon>Prorocentraceae</taxon>
        <taxon>Prorocentrum</taxon>
    </lineage>
</organism>
<gene>
    <name evidence="4" type="ORF">PCOR1329_LOCUS44467</name>
</gene>
<feature type="compositionally biased region" description="Basic and acidic residues" evidence="2">
    <location>
        <begin position="142"/>
        <end position="154"/>
    </location>
</feature>
<feature type="region of interest" description="Disordered" evidence="2">
    <location>
        <begin position="749"/>
        <end position="807"/>
    </location>
</feature>
<evidence type="ECO:0000259" key="3">
    <source>
        <dbReference type="PROSITE" id="PS50158"/>
    </source>
</evidence>
<protein>
    <recommendedName>
        <fullName evidence="3">CCHC-type domain-containing protein</fullName>
    </recommendedName>
</protein>
<dbReference type="Gene3D" id="4.10.60.10">
    <property type="entry name" value="Zinc finger, CCHC-type"/>
    <property type="match status" value="1"/>
</dbReference>
<sequence>MSAHSSRSGRGNSGGVWRPVEAGSETKDSATSPSDGEGAGFTEQQLATLLKLIGESSRHQFQELKDELRSLSQQRASTGPPETKTEAVHETEGAGRHARDDPWAQDGPWGGRQEPDEQPAGKWERGTSWGGTREPWWQSSDGKSHGYDGNKKDDDDGQWTWRGHDWSSSSWSWHEKSWSKPDYSDPDPWMGWTDFRIWRRKIKRWLSSTDVPIQKRSDKLLKTLDLELQRKMEDISDDVLMSSVGPDLIVKRLDAMSGKRVDDEDRRAARECLFGYQRKAGETLSMYAARMEQQFDLLRAQGLPLPDKWMHLFMEEGVNLDDSGKQMLRVLTRGSGKYEDLQNAIRELDLSKTESLTGAARTARTYLGEDVEEGSGTYHGEQDDESELSVDTDMENEILLCIDSADIDEDQAPLVLAELQQERKKTWKENKVMERQVKVDRRDRLSIEQLMKVTRCKKCRKKGHWSRECPENKQSSTNGFVFLNEPSADASGLVLATLSEVVKRCEEALRSLPSQATAPDTFLTTEGGKIIVDTAAAQGLIGPQSLALLEKRLSELGVMQIDLVNQELPALMPVGMQEMLGDVIDLPWGRVRFTQLGVETPLEKLPSGHRVVSIDRLGPPAEFEVPAAVAAKYDLKLGAFCLSPKYKVWIATNQPIPEGITKGEFRWAALASRSLIREETLGANLLTMSVTGRLFPQDWPRRMRIIDSRQLECRHPLDQEMLLGNRHAKWHKCGSCALRLSNESTPILKGESKAPRQCPPVTRPSARRARGTAQGILESSMASTKPEAGAPFTPTTVRGYRPGPPMKEYEHMEVDALPRRRGRAPMEQPEEDTLKAQQDMLKTQEKILEMLGQVQGQVATQGAALANQQEAIQCLQAHTQSHALVIANATTGASQAAAAAASSGVTVNGWQDVSHLSPAEQIQYVKTSAPDGPVTLNLPFPGVTRQWVEKGEIYFETDPGTLFLIGPNLEAVPVPGVSAVDFDMCCFNLSVREVDTSTAAEPPLEVDARVRDLVQKVHVNLGDWVYVWRRAHRTGKTYGLQRDRWTGPGMVIYQYNITAWVSMRSRLWKCASEQLRPATGPEARGAELLSDPGVSELVRQVQSGTQRAGVDVAREGPPPPEAWEAPVEPSTQAPCNNLATVYMMDGYDRAWPRVFHRRKAEWMQLLFQDAVFGTVIDECWQGKVGPFASLLRKDCTLNTQPTNNLAIVDAKGIFDTLDRDTGGSKNDRRVAIDLSVCRESLSRLGGTIRWMPHPFMPVDVMTKADVSKGNAAQLQLLKTGMMRLTAEKDSLTHRRQDPSSKARCPKASFIGNPENSPMCGLRLRQTIILSRHHYHFQSHSVLQMKRLRTMTVYATSISVISCSCSACGLARHSIFSGSPWENMYDGPEIASVVPFLIHGDAAFEVASPANDSAASQKKRRLDQAALSRTMIQDIAQMKPVPFVLAPMYKHVDTFVAAVQNAGNKYAAPDSDAVYTVAKRMFDDSLPGQMMTKTSEAELAGSSRRTTGKITRRLAEFAIVSDRLRRHGLEKYLVSCDMAKPIYYVESELYDESPMPFKLRDCSFDAHSDPLQDFAAALNPNCVKDGIVRPSEFPAFLQQARVEASIAKMLQVDSRYACLLKVESGGAKRYIFAQSTTINHLVVVDRNTGEATRGALRTLWAVSLAHKLHEQRVRLVTTDQGGVYVPSFPDVPDLDAYRAKCRKSVTEGLPFVFASSAFKLYPRDKWAGADACIDQFLSLELCHGLLSKAYPVWAKSMGAAVSGKASAKMRVAPRAEVPLLMLSAPGGPGDDGDGDGEAGEGEGDPADVGDDKGGAVGDQRDEDFRRQPVSQFKAEEKAKDRQVGMNWVVSKPMTSLIIVRLTMEDCTEQTNALAFKMSSRAGCLAAELVRDMHQKCPYRLFLVLHRPSMAARIESESECVLGVFTKQFLQDNPDLSADDARMRLLAIAAMAKLDISHIEALHASIRRLIAAASAERVASRCRARAKNSAGLTRATFVGADNPEPAEDEEPRKLRGGGGAWRAFVAMSEPWVFKDFSELAAQYRQLDAELKENHITAGRAATAAHREHPDASSFGNSKRQEERLIAAERRAQLALQLGSHANHQGKSVEVAVANQIVATQVEHTSALAAARSASYTLGRLKAKDVRDKGAKLKTFALDEAGLRLAVGGVPPLAAVAGDLRRLPERACSALEFVPDIGTTAAKATCASQTARSSTGASNTAALTASWHRRRNIVLHGACEKISDLPNGYNKQIRCWKFGRCVCSGDGKQLYAIRNALLRVLKRAFPRKSAPFPLLVNGSIFVAIFPPLPGHLLEMDVHRDFTNDDESLVVHVGVLYLKPYRPTFHKMRVERVQDDGAWDLQA</sequence>
<feature type="compositionally biased region" description="Basic and acidic residues" evidence="2">
    <location>
        <begin position="1808"/>
        <end position="1825"/>
    </location>
</feature>
<dbReference type="EMBL" id="CAUYUJ010015343">
    <property type="protein sequence ID" value="CAK0852801.1"/>
    <property type="molecule type" value="Genomic_DNA"/>
</dbReference>
<evidence type="ECO:0000256" key="2">
    <source>
        <dbReference type="SAM" id="MobiDB-lite"/>
    </source>
</evidence>
<keyword evidence="1" id="KW-0479">Metal-binding</keyword>
<dbReference type="PROSITE" id="PS50158">
    <property type="entry name" value="ZF_CCHC"/>
    <property type="match status" value="1"/>
</dbReference>
<accession>A0ABN9U1X7</accession>
<proteinExistence type="predicted"/>
<evidence type="ECO:0000313" key="4">
    <source>
        <dbReference type="EMBL" id="CAK0852801.1"/>
    </source>
</evidence>
<feature type="compositionally biased region" description="Low complexity" evidence="2">
    <location>
        <begin position="1"/>
        <end position="10"/>
    </location>
</feature>
<feature type="domain" description="CCHC-type" evidence="3">
    <location>
        <begin position="455"/>
        <end position="471"/>
    </location>
</feature>
<name>A0ABN9U1X7_9DINO</name>
<feature type="region of interest" description="Disordered" evidence="2">
    <location>
        <begin position="2059"/>
        <end position="2079"/>
    </location>
</feature>
<evidence type="ECO:0000313" key="5">
    <source>
        <dbReference type="Proteomes" id="UP001189429"/>
    </source>
</evidence>
<feature type="compositionally biased region" description="Basic and acidic residues" evidence="2">
    <location>
        <begin position="83"/>
        <end position="102"/>
    </location>
</feature>
<feature type="region of interest" description="Disordered" evidence="2">
    <location>
        <begin position="1780"/>
        <end position="1835"/>
    </location>
</feature>
<feature type="region of interest" description="Disordered" evidence="2">
    <location>
        <begin position="1993"/>
        <end position="2013"/>
    </location>
</feature>
<feature type="region of interest" description="Disordered" evidence="2">
    <location>
        <begin position="1"/>
        <end position="43"/>
    </location>
</feature>